<accession>A0ACC0K5H4</accession>
<dbReference type="Proteomes" id="UP001064048">
    <property type="component" value="Chromosome 30"/>
</dbReference>
<evidence type="ECO:0000313" key="2">
    <source>
        <dbReference type="Proteomes" id="UP001064048"/>
    </source>
</evidence>
<proteinExistence type="predicted"/>
<comment type="caution">
    <text evidence="1">The sequence shown here is derived from an EMBL/GenBank/DDBJ whole genome shotgun (WGS) entry which is preliminary data.</text>
</comment>
<gene>
    <name evidence="1" type="ORF">MSG28_016119</name>
</gene>
<name>A0ACC0K5H4_CHOFU</name>
<protein>
    <submittedName>
        <fullName evidence="1">Uncharacterized protein</fullName>
    </submittedName>
</protein>
<organism evidence="1 2">
    <name type="scientific">Choristoneura fumiferana</name>
    <name type="common">Spruce budworm moth</name>
    <name type="synonym">Archips fumiferana</name>
    <dbReference type="NCBI Taxonomy" id="7141"/>
    <lineage>
        <taxon>Eukaryota</taxon>
        <taxon>Metazoa</taxon>
        <taxon>Ecdysozoa</taxon>
        <taxon>Arthropoda</taxon>
        <taxon>Hexapoda</taxon>
        <taxon>Insecta</taxon>
        <taxon>Pterygota</taxon>
        <taxon>Neoptera</taxon>
        <taxon>Endopterygota</taxon>
        <taxon>Lepidoptera</taxon>
        <taxon>Glossata</taxon>
        <taxon>Ditrysia</taxon>
        <taxon>Tortricoidea</taxon>
        <taxon>Tortricidae</taxon>
        <taxon>Tortricinae</taxon>
        <taxon>Choristoneura</taxon>
    </lineage>
</organism>
<evidence type="ECO:0000313" key="1">
    <source>
        <dbReference type="EMBL" id="KAI8431640.1"/>
    </source>
</evidence>
<sequence length="650" mass="74382">MRTVKEESANPSAKLLSCRACLATDIKLYNIHENRLSEAFTHITGTPVLVLDGLPQHLCVYCCATLHKYVLFRSKCLRAQHCLAEQVPHLTTGYIKTIDRFSHHLLLNLTLKKLDATDYTESIQVEEIKKEEDIDNIIPESDDLKTEYEIKDKDDVDDFSDGNNTSEHIFVTTNPIADVKKKKGRRKKIVTEKRVKRKIKKRISDNDYLPDFDFAKFESNYSCEIIALTKEQQLEEIQARKSSDNYQYAAYKCEECGKGFRAEDAYNNHMIRHSPSMGGHACEVCRVRFKRASRRQEHQDLHRLKFLCRECSFVSRNRYQAKKHFEWHTGKIHVCKHCGASFTKSSTYLSHVRLQHPAMNVACDACGETFVGRLGLLQHKSRAHPQIASVKPESKCASCGLQFLSQDALARHAAAGCDPDLRPCLTCGESLPSEEALQSHAQECHNTDQFKCLECNKTFASSSSYDVHHQRVHLNVRWRKSRDKRAADARQTRRDEPPKRREAMCEICGKACESNAALVYHQRSHTGERPYKCTQCPKSFTMPQALITHQLVHSEERPYMCAACPKAFKQKVALQLHSRVHTGERPYKCSMCDSSFKQLYGEGKHREETGTTNLRSNSTVCVKFPIRTGPAWELCPSLSFREKACALLWD</sequence>
<reference evidence="1 2" key="1">
    <citation type="journal article" date="2022" name="Genome Biol. Evol.">
        <title>The Spruce Budworm Genome: Reconstructing the Evolutionary History of Antifreeze Proteins.</title>
        <authorList>
            <person name="Beliveau C."/>
            <person name="Gagne P."/>
            <person name="Picq S."/>
            <person name="Vernygora O."/>
            <person name="Keeling C.I."/>
            <person name="Pinkney K."/>
            <person name="Doucet D."/>
            <person name="Wen F."/>
            <person name="Johnston J.S."/>
            <person name="Maaroufi H."/>
            <person name="Boyle B."/>
            <person name="Laroche J."/>
            <person name="Dewar K."/>
            <person name="Juretic N."/>
            <person name="Blackburn G."/>
            <person name="Nisole A."/>
            <person name="Brunet B."/>
            <person name="Brandao M."/>
            <person name="Lumley L."/>
            <person name="Duan J."/>
            <person name="Quan G."/>
            <person name="Lucarotti C.J."/>
            <person name="Roe A.D."/>
            <person name="Sperling F.A.H."/>
            <person name="Levesque R.C."/>
            <person name="Cusson M."/>
        </authorList>
    </citation>
    <scope>NUCLEOTIDE SEQUENCE [LARGE SCALE GENOMIC DNA]</scope>
    <source>
        <strain evidence="1">Glfc:IPQL:Cfum</strain>
    </source>
</reference>
<keyword evidence="2" id="KW-1185">Reference proteome</keyword>
<dbReference type="EMBL" id="CM046130">
    <property type="protein sequence ID" value="KAI8431640.1"/>
    <property type="molecule type" value="Genomic_DNA"/>
</dbReference>